<name>A0A022L1B8_9MICO</name>
<protein>
    <submittedName>
        <fullName evidence="1">Uncharacterized protein</fullName>
    </submittedName>
</protein>
<dbReference type="EMBL" id="AORC01000009">
    <property type="protein sequence ID" value="EYT49539.1"/>
    <property type="molecule type" value="Genomic_DNA"/>
</dbReference>
<proteinExistence type="predicted"/>
<organism evidence="1 2">
    <name type="scientific">Brachybacterium muris UCD-AY4</name>
    <dbReference type="NCBI Taxonomy" id="1249481"/>
    <lineage>
        <taxon>Bacteria</taxon>
        <taxon>Bacillati</taxon>
        <taxon>Actinomycetota</taxon>
        <taxon>Actinomycetes</taxon>
        <taxon>Micrococcales</taxon>
        <taxon>Dermabacteraceae</taxon>
        <taxon>Brachybacterium</taxon>
    </lineage>
</organism>
<evidence type="ECO:0000313" key="1">
    <source>
        <dbReference type="EMBL" id="EYT49539.1"/>
    </source>
</evidence>
<dbReference type="HOGENOM" id="CLU_1308148_0_0_11"/>
<comment type="caution">
    <text evidence="1">The sequence shown here is derived from an EMBL/GenBank/DDBJ whole genome shotgun (WGS) entry which is preliminary data.</text>
</comment>
<sequence length="210" mass="22246">MLERFREGKAGLQAFKDFLRLRQQYPKLAWSEFRHSMKHWDEILNGKGWEKLGNFIPQKISKYFGINIPGKEWMGKALSHLDEITEATKPWVKVGSKSLGKLLPGLDIGLGLHQIATGDTYDKVSGGLSVASGGLVLAAPLFGPAAPIVAGIGVGLGVVSAGMDIGRALYDNVPAVKNVVDNVGGAIKDTAGAIGDGLSKIGDGFTSLFG</sequence>
<dbReference type="Proteomes" id="UP000019754">
    <property type="component" value="Unassembled WGS sequence"/>
</dbReference>
<keyword evidence="2" id="KW-1185">Reference proteome</keyword>
<dbReference type="STRING" id="1249481.D641_0108560"/>
<dbReference type="OrthoDB" id="4790496at2"/>
<dbReference type="RefSeq" id="WP_017823244.1">
    <property type="nucleotide sequence ID" value="NZ_AORC01000009.1"/>
</dbReference>
<accession>A0A022L1B8</accession>
<gene>
    <name evidence="1" type="ORF">D641_0108560</name>
</gene>
<reference evidence="1 2" key="1">
    <citation type="journal article" date="2013" name="Genome Announc.">
        <title>Draft genome sequence of an Actinobacterium, Brachybacterium muris strain UCD-AY4.</title>
        <authorList>
            <person name="Lo J.R."/>
            <person name="Lang J.M."/>
            <person name="Darling A.E."/>
            <person name="Eisen J.A."/>
            <person name="Coil D.A."/>
        </authorList>
    </citation>
    <scope>NUCLEOTIDE SEQUENCE [LARGE SCALE GENOMIC DNA]</scope>
    <source>
        <strain evidence="1 2">UCD-AY4</strain>
    </source>
</reference>
<evidence type="ECO:0000313" key="2">
    <source>
        <dbReference type="Proteomes" id="UP000019754"/>
    </source>
</evidence>
<dbReference type="AlphaFoldDB" id="A0A022L1B8"/>